<feature type="transmembrane region" description="Helical" evidence="6">
    <location>
        <begin position="322"/>
        <end position="340"/>
    </location>
</feature>
<comment type="subcellular location">
    <subcellularLocation>
        <location evidence="1">Membrane</location>
        <topology evidence="1">Multi-pass membrane protein</topology>
    </subcellularLocation>
</comment>
<name>A0A4Z0M223_9GAMM</name>
<evidence type="ECO:0000256" key="3">
    <source>
        <dbReference type="ARBA" id="ARBA00022692"/>
    </source>
</evidence>
<dbReference type="Gene3D" id="1.20.1250.20">
    <property type="entry name" value="MFS general substrate transporter like domains"/>
    <property type="match status" value="1"/>
</dbReference>
<comment type="caution">
    <text evidence="8">The sequence shown here is derived from an EMBL/GenBank/DDBJ whole genome shotgun (WGS) entry which is preliminary data.</text>
</comment>
<feature type="transmembrane region" description="Helical" evidence="6">
    <location>
        <begin position="20"/>
        <end position="44"/>
    </location>
</feature>
<evidence type="ECO:0000256" key="2">
    <source>
        <dbReference type="ARBA" id="ARBA00022448"/>
    </source>
</evidence>
<dbReference type="PANTHER" id="PTHR23505">
    <property type="entry name" value="SPINSTER"/>
    <property type="match status" value="1"/>
</dbReference>
<dbReference type="InterPro" id="IPR044770">
    <property type="entry name" value="MFS_spinster-like"/>
</dbReference>
<evidence type="ECO:0000313" key="8">
    <source>
        <dbReference type="EMBL" id="TGD73325.1"/>
    </source>
</evidence>
<dbReference type="OrthoDB" id="6057322at2"/>
<keyword evidence="9" id="KW-1185">Reference proteome</keyword>
<dbReference type="InterPro" id="IPR011701">
    <property type="entry name" value="MFS"/>
</dbReference>
<dbReference type="EMBL" id="SRLE01000007">
    <property type="protein sequence ID" value="TGD73325.1"/>
    <property type="molecule type" value="Genomic_DNA"/>
</dbReference>
<evidence type="ECO:0000256" key="5">
    <source>
        <dbReference type="ARBA" id="ARBA00023136"/>
    </source>
</evidence>
<evidence type="ECO:0000259" key="7">
    <source>
        <dbReference type="PROSITE" id="PS50850"/>
    </source>
</evidence>
<accession>A0A4Z0M223</accession>
<feature type="transmembrane region" description="Helical" evidence="6">
    <location>
        <begin position="382"/>
        <end position="402"/>
    </location>
</feature>
<reference evidence="8 9" key="1">
    <citation type="submission" date="2019-04" db="EMBL/GenBank/DDBJ databases">
        <title>Taxonomy of novel Haliea sp. from mangrove soil of West Coast of India.</title>
        <authorList>
            <person name="Verma A."/>
            <person name="Kumar P."/>
            <person name="Krishnamurthi S."/>
        </authorList>
    </citation>
    <scope>NUCLEOTIDE SEQUENCE [LARGE SCALE GENOMIC DNA]</scope>
    <source>
        <strain evidence="8 9">SAOS-164</strain>
    </source>
</reference>
<evidence type="ECO:0000256" key="6">
    <source>
        <dbReference type="SAM" id="Phobius"/>
    </source>
</evidence>
<organism evidence="8 9">
    <name type="scientific">Mangrovimicrobium sediminis</name>
    <dbReference type="NCBI Taxonomy" id="2562682"/>
    <lineage>
        <taxon>Bacteria</taxon>
        <taxon>Pseudomonadati</taxon>
        <taxon>Pseudomonadota</taxon>
        <taxon>Gammaproteobacteria</taxon>
        <taxon>Cellvibrionales</taxon>
        <taxon>Halieaceae</taxon>
        <taxon>Mangrovimicrobium</taxon>
    </lineage>
</organism>
<evidence type="ECO:0000313" key="9">
    <source>
        <dbReference type="Proteomes" id="UP000298050"/>
    </source>
</evidence>
<gene>
    <name evidence="8" type="ORF">E4634_09830</name>
</gene>
<feature type="transmembrane region" description="Helical" evidence="6">
    <location>
        <begin position="346"/>
        <end position="370"/>
    </location>
</feature>
<feature type="transmembrane region" description="Helical" evidence="6">
    <location>
        <begin position="56"/>
        <end position="77"/>
    </location>
</feature>
<proteinExistence type="predicted"/>
<feature type="transmembrane region" description="Helical" evidence="6">
    <location>
        <begin position="286"/>
        <end position="310"/>
    </location>
</feature>
<keyword evidence="5 6" id="KW-0472">Membrane</keyword>
<sequence>MSQHGKHAAGNGPASPAIGWYSTILLAVLYWLSLLDRSIISLLVDPIKADIGISDVQFGMLHGFAFAITFSLFGLAAGTLADRFSRRTIIFVSVAIWSLATAACGMARDFWHLLLARVGVGAGEAGLNPCATSIITDLFPPARLTLALAVYSLGASAGAGCAFLFGGLLIETVSELDSVTLPLVGDVRPWQAVFYIIGIPGVFIALLAFTMPEPRRRGVRAQPAGDSVLGNVFSGYPDLLRFIRSRGRFFACHYFGFGLASIGFTGGQAWYAAHMGRSFGWNAGEIGLGIGIAMLIGGFAGKFICGLSVSALYRRGYKDAQFLWFSGCLLVATPIAMIAATSASPWVFLAGICLFMLLLSPFTALYVAALNLVTPNELRGTGVAFFGATVGLISLALGPVTIAVFSDYLYGGNAIGAGIATLVALCCPLAALILFLGRRSMVEAVTAAEAWSES</sequence>
<evidence type="ECO:0000256" key="4">
    <source>
        <dbReference type="ARBA" id="ARBA00022989"/>
    </source>
</evidence>
<dbReference type="PANTHER" id="PTHR23505:SF79">
    <property type="entry name" value="PROTEIN SPINSTER"/>
    <property type="match status" value="1"/>
</dbReference>
<dbReference type="PROSITE" id="PS50850">
    <property type="entry name" value="MFS"/>
    <property type="match status" value="1"/>
</dbReference>
<dbReference type="GO" id="GO:0022857">
    <property type="term" value="F:transmembrane transporter activity"/>
    <property type="evidence" value="ECO:0007669"/>
    <property type="project" value="InterPro"/>
</dbReference>
<evidence type="ECO:0000256" key="1">
    <source>
        <dbReference type="ARBA" id="ARBA00004141"/>
    </source>
</evidence>
<dbReference type="InterPro" id="IPR020846">
    <property type="entry name" value="MFS_dom"/>
</dbReference>
<keyword evidence="2" id="KW-0813">Transport</keyword>
<dbReference type="SUPFAM" id="SSF103473">
    <property type="entry name" value="MFS general substrate transporter"/>
    <property type="match status" value="1"/>
</dbReference>
<feature type="domain" description="Major facilitator superfamily (MFS) profile" evidence="7">
    <location>
        <begin position="22"/>
        <end position="442"/>
    </location>
</feature>
<keyword evidence="3 6" id="KW-0812">Transmembrane</keyword>
<dbReference type="RefSeq" id="WP_135443385.1">
    <property type="nucleotide sequence ID" value="NZ_SRLE01000007.1"/>
</dbReference>
<dbReference type="Proteomes" id="UP000298050">
    <property type="component" value="Unassembled WGS sequence"/>
</dbReference>
<dbReference type="InterPro" id="IPR036259">
    <property type="entry name" value="MFS_trans_sf"/>
</dbReference>
<feature type="transmembrane region" description="Helical" evidence="6">
    <location>
        <begin position="249"/>
        <end position="271"/>
    </location>
</feature>
<dbReference type="Pfam" id="PF07690">
    <property type="entry name" value="MFS_1"/>
    <property type="match status" value="1"/>
</dbReference>
<feature type="transmembrane region" description="Helical" evidence="6">
    <location>
        <begin position="148"/>
        <end position="170"/>
    </location>
</feature>
<feature type="transmembrane region" description="Helical" evidence="6">
    <location>
        <begin position="414"/>
        <end position="436"/>
    </location>
</feature>
<protein>
    <submittedName>
        <fullName evidence="8">MFS transporter</fullName>
    </submittedName>
</protein>
<dbReference type="GO" id="GO:0016020">
    <property type="term" value="C:membrane"/>
    <property type="evidence" value="ECO:0007669"/>
    <property type="project" value="UniProtKB-SubCell"/>
</dbReference>
<feature type="transmembrane region" description="Helical" evidence="6">
    <location>
        <begin position="190"/>
        <end position="210"/>
    </location>
</feature>
<keyword evidence="4 6" id="KW-1133">Transmembrane helix</keyword>
<dbReference type="AlphaFoldDB" id="A0A4Z0M223"/>